<keyword evidence="2" id="KW-1185">Reference proteome</keyword>
<evidence type="ECO:0000313" key="2">
    <source>
        <dbReference type="Proteomes" id="UP000041254"/>
    </source>
</evidence>
<reference evidence="1 2" key="1">
    <citation type="submission" date="2014-11" db="EMBL/GenBank/DDBJ databases">
        <authorList>
            <person name="Zhu J."/>
            <person name="Qi W."/>
            <person name="Song R."/>
        </authorList>
    </citation>
    <scope>NUCLEOTIDE SEQUENCE [LARGE SCALE GENOMIC DNA]</scope>
</reference>
<dbReference type="Proteomes" id="UP000041254">
    <property type="component" value="Unassembled WGS sequence"/>
</dbReference>
<sequence>MSSATSVIFKRRPSSIPASGCRPFATSAAAANLPAPGSWRVFRKRFEGRWLRMKAPYTVSGPPVWNQNQLGYKRMARKYPYFKQRAFSPLYIVTDYNPAKGVVSNDELIVSYTLDSGREFHRVKEAIEGALPGVMVTGEGRESRGGGAGVFEVRRRRDGQVLYASQSMTELDPSSVVKTLVSHFRHTQTATVA</sequence>
<dbReference type="AlphaFoldDB" id="A0A0G4EJV8"/>
<protein>
    <submittedName>
        <fullName evidence="1">Uncharacterized protein</fullName>
    </submittedName>
</protein>
<organism evidence="1 2">
    <name type="scientific">Vitrella brassicaformis (strain CCMP3155)</name>
    <dbReference type="NCBI Taxonomy" id="1169540"/>
    <lineage>
        <taxon>Eukaryota</taxon>
        <taxon>Sar</taxon>
        <taxon>Alveolata</taxon>
        <taxon>Colpodellida</taxon>
        <taxon>Vitrellaceae</taxon>
        <taxon>Vitrella</taxon>
    </lineage>
</organism>
<proteinExistence type="predicted"/>
<name>A0A0G4EJV8_VITBC</name>
<evidence type="ECO:0000313" key="1">
    <source>
        <dbReference type="EMBL" id="CEL97037.1"/>
    </source>
</evidence>
<accession>A0A0G4EJV8</accession>
<gene>
    <name evidence="1" type="ORF">Vbra_20450</name>
</gene>
<dbReference type="VEuPathDB" id="CryptoDB:Vbra_20450"/>
<dbReference type="OrthoDB" id="365639at2759"/>
<dbReference type="InParanoid" id="A0A0G4EJV8"/>
<dbReference type="EMBL" id="CDMY01000252">
    <property type="protein sequence ID" value="CEL97037.1"/>
    <property type="molecule type" value="Genomic_DNA"/>
</dbReference>